<dbReference type="PRINTS" id="PR00455">
    <property type="entry name" value="HTHTETR"/>
</dbReference>
<evidence type="ECO:0000313" key="3">
    <source>
        <dbReference type="EMBL" id="MPM19809.1"/>
    </source>
</evidence>
<name>A0A644XUQ2_9ZZZZ</name>
<dbReference type="PANTHER" id="PTHR30055:SF226">
    <property type="entry name" value="HTH-TYPE TRANSCRIPTIONAL REGULATOR PKSA"/>
    <property type="match status" value="1"/>
</dbReference>
<gene>
    <name evidence="3" type="primary">betI_17</name>
    <name evidence="3" type="ORF">SDC9_66235</name>
</gene>
<dbReference type="InterPro" id="IPR050109">
    <property type="entry name" value="HTH-type_TetR-like_transc_reg"/>
</dbReference>
<dbReference type="PANTHER" id="PTHR30055">
    <property type="entry name" value="HTH-TYPE TRANSCRIPTIONAL REGULATOR RUTR"/>
    <property type="match status" value="1"/>
</dbReference>
<reference evidence="3" key="1">
    <citation type="submission" date="2019-08" db="EMBL/GenBank/DDBJ databases">
        <authorList>
            <person name="Kucharzyk K."/>
            <person name="Murdoch R.W."/>
            <person name="Higgins S."/>
            <person name="Loffler F."/>
        </authorList>
    </citation>
    <scope>NUCLEOTIDE SEQUENCE</scope>
</reference>
<dbReference type="SUPFAM" id="SSF46689">
    <property type="entry name" value="Homeodomain-like"/>
    <property type="match status" value="1"/>
</dbReference>
<dbReference type="Gene3D" id="1.10.357.10">
    <property type="entry name" value="Tetracycline Repressor, domain 2"/>
    <property type="match status" value="1"/>
</dbReference>
<organism evidence="3">
    <name type="scientific">bioreactor metagenome</name>
    <dbReference type="NCBI Taxonomy" id="1076179"/>
    <lineage>
        <taxon>unclassified sequences</taxon>
        <taxon>metagenomes</taxon>
        <taxon>ecological metagenomes</taxon>
    </lineage>
</organism>
<dbReference type="AlphaFoldDB" id="A0A644XUQ2"/>
<protein>
    <submittedName>
        <fullName evidence="3">HTH-type transcriptional regulator BetI</fullName>
    </submittedName>
</protein>
<dbReference type="InterPro" id="IPR036271">
    <property type="entry name" value="Tet_transcr_reg_TetR-rel_C_sf"/>
</dbReference>
<dbReference type="InterPro" id="IPR009057">
    <property type="entry name" value="Homeodomain-like_sf"/>
</dbReference>
<keyword evidence="1" id="KW-0238">DNA-binding</keyword>
<dbReference type="InterPro" id="IPR001647">
    <property type="entry name" value="HTH_TetR"/>
</dbReference>
<dbReference type="Pfam" id="PF00440">
    <property type="entry name" value="TetR_N"/>
    <property type="match status" value="1"/>
</dbReference>
<dbReference type="PROSITE" id="PS50977">
    <property type="entry name" value="HTH_TETR_2"/>
    <property type="match status" value="1"/>
</dbReference>
<proteinExistence type="predicted"/>
<dbReference type="GO" id="GO:0003700">
    <property type="term" value="F:DNA-binding transcription factor activity"/>
    <property type="evidence" value="ECO:0007669"/>
    <property type="project" value="TreeGrafter"/>
</dbReference>
<dbReference type="Pfam" id="PF08359">
    <property type="entry name" value="TetR_C_4"/>
    <property type="match status" value="1"/>
</dbReference>
<feature type="domain" description="HTH tetR-type" evidence="2">
    <location>
        <begin position="6"/>
        <end position="66"/>
    </location>
</feature>
<dbReference type="InterPro" id="IPR013570">
    <property type="entry name" value="Tscrpt_reg_YsiA_C"/>
</dbReference>
<dbReference type="GO" id="GO:0000976">
    <property type="term" value="F:transcription cis-regulatory region binding"/>
    <property type="evidence" value="ECO:0007669"/>
    <property type="project" value="TreeGrafter"/>
</dbReference>
<dbReference type="EMBL" id="VSSQ01003248">
    <property type="protein sequence ID" value="MPM19809.1"/>
    <property type="molecule type" value="Genomic_DNA"/>
</dbReference>
<accession>A0A644XUQ2</accession>
<evidence type="ECO:0000256" key="1">
    <source>
        <dbReference type="ARBA" id="ARBA00023125"/>
    </source>
</evidence>
<comment type="caution">
    <text evidence="3">The sequence shown here is derived from an EMBL/GenBank/DDBJ whole genome shotgun (WGS) entry which is preliminary data.</text>
</comment>
<sequence length="197" mass="21670">MSKISDRRRADILSSALTEFGLRGVDGASMSEIAARAGIGKSTIYEYFSSKTELLVASCEMKIRRMKEEIMSIFSRDSSFSEQMELYVEMMLEMAGNVDFNEVVRVFTRESLEELEPVVNALTGDVAAIMEQAILRGQATGELTQDLDVSIAAAILLGLPNPHLILRLRQLGKEEPVKALVNLALRGIRTAAAQENA</sequence>
<dbReference type="SUPFAM" id="SSF48498">
    <property type="entry name" value="Tetracyclin repressor-like, C-terminal domain"/>
    <property type="match status" value="1"/>
</dbReference>
<evidence type="ECO:0000259" key="2">
    <source>
        <dbReference type="PROSITE" id="PS50977"/>
    </source>
</evidence>